<organism evidence="2 3">
    <name type="scientific">Aquirufa salirivi</name>
    <dbReference type="NCBI Taxonomy" id="3104729"/>
    <lineage>
        <taxon>Bacteria</taxon>
        <taxon>Pseudomonadati</taxon>
        <taxon>Bacteroidota</taxon>
        <taxon>Cytophagia</taxon>
        <taxon>Cytophagales</taxon>
        <taxon>Flectobacillaceae</taxon>
        <taxon>Aquirufa</taxon>
    </lineage>
</organism>
<sequence>MSFFKNTIVRYKRKAIRDRMRGYRILKDSGRLDLLVRIKEEFTNSNLSDISSGALHLFFGAGLPNAEIIVKQFMLQRFVELDFNSKLLQSIGKGKYELFLPLPYEWRLIVEKYGFKTDTFLNKLIWLSHVFLVYVKGAFIGIHTLVISLFTNEDSRNITGGYNSVYFHALTKNNLPHKSKDENSYDIITWYSQWKNKKEPVSTYFHNVKNCPQTELDGIPIISVKSAITTLKGFNQIGAFILGLCWLPILAIFDLIRGRYWHALLLGESIRSFHFRLLNPVQISSDYLFHNSGYLYRPIWTYDAEKFGSRILFYFYSTNIERFKEPHGYDIQPYSWSLISWSKYLVWDEYQADFVNRNTNRINNIEIVGPINFSDSSIGKVEIPNHSILVFDVQPHRDSKYQILGVVPEYFIPSVVNQFLEDIFWVSNKYGFFMVLKRKREIGNLLNKKYSSLIHRLQKSDNFISIDPNLAAKYLIKKVEVVISLPFTSTALIARDEGKLSIFYDPSGIIQKDDRAAHGIKVISGKAELDEWFQEQITIK</sequence>
<accession>A0ABW8RWF5</accession>
<dbReference type="RefSeq" id="WP_406750762.1">
    <property type="nucleotide sequence ID" value="NZ_JBEWZH010000004.1"/>
</dbReference>
<feature type="transmembrane region" description="Helical" evidence="1">
    <location>
        <begin position="237"/>
        <end position="256"/>
    </location>
</feature>
<protein>
    <submittedName>
        <fullName evidence="2">Polysaccharide biosynthesis PFTS motif protein</fullName>
    </submittedName>
</protein>
<evidence type="ECO:0000313" key="3">
    <source>
        <dbReference type="Proteomes" id="UP001623558"/>
    </source>
</evidence>
<keyword evidence="1" id="KW-1133">Transmembrane helix</keyword>
<gene>
    <name evidence="2" type="ORF">U0R11_06620</name>
</gene>
<name>A0ABW8RWF5_9BACT</name>
<evidence type="ECO:0000256" key="1">
    <source>
        <dbReference type="SAM" id="Phobius"/>
    </source>
</evidence>
<dbReference type="NCBIfam" id="TIGR04417">
    <property type="entry name" value="PFTS_polysacc"/>
    <property type="match status" value="1"/>
</dbReference>
<keyword evidence="1" id="KW-0812">Transmembrane</keyword>
<keyword evidence="1" id="KW-0472">Membrane</keyword>
<keyword evidence="3" id="KW-1185">Reference proteome</keyword>
<proteinExistence type="predicted"/>
<feature type="transmembrane region" description="Helical" evidence="1">
    <location>
        <begin position="124"/>
        <end position="150"/>
    </location>
</feature>
<reference evidence="2 3" key="1">
    <citation type="submission" date="2024-07" db="EMBL/GenBank/DDBJ databases">
        <authorList>
            <person name="Pitt A."/>
            <person name="Hahn M.W."/>
        </authorList>
    </citation>
    <scope>NUCLEOTIDE SEQUENCE [LARGE SCALE GENOMIC DNA]</scope>
    <source>
        <strain evidence="2 3">1-SAACH-A3</strain>
    </source>
</reference>
<dbReference type="Proteomes" id="UP001623558">
    <property type="component" value="Unassembled WGS sequence"/>
</dbReference>
<dbReference type="EMBL" id="JBEWZH010000004">
    <property type="protein sequence ID" value="MFL0162060.1"/>
    <property type="molecule type" value="Genomic_DNA"/>
</dbReference>
<dbReference type="InterPro" id="IPR030932">
    <property type="entry name" value="PFTS_polysacc"/>
</dbReference>
<evidence type="ECO:0000313" key="2">
    <source>
        <dbReference type="EMBL" id="MFL0162060.1"/>
    </source>
</evidence>
<comment type="caution">
    <text evidence="2">The sequence shown here is derived from an EMBL/GenBank/DDBJ whole genome shotgun (WGS) entry which is preliminary data.</text>
</comment>